<dbReference type="PROSITE" id="PS50943">
    <property type="entry name" value="HTH_CROC1"/>
    <property type="match status" value="1"/>
</dbReference>
<dbReference type="Pfam" id="PF19054">
    <property type="entry name" value="DUF5753"/>
    <property type="match status" value="1"/>
</dbReference>
<keyword evidence="3" id="KW-1185">Reference proteome</keyword>
<dbReference type="GO" id="GO:0003677">
    <property type="term" value="F:DNA binding"/>
    <property type="evidence" value="ECO:0007669"/>
    <property type="project" value="InterPro"/>
</dbReference>
<comment type="caution">
    <text evidence="2">The sequence shown here is derived from an EMBL/GenBank/DDBJ whole genome shotgun (WGS) entry which is preliminary data.</text>
</comment>
<proteinExistence type="predicted"/>
<evidence type="ECO:0000259" key="1">
    <source>
        <dbReference type="PROSITE" id="PS50943"/>
    </source>
</evidence>
<dbReference type="OrthoDB" id="2897536at2"/>
<sequence>MSQPTAAWSKFGAEVRRLRTNLALSQGELASAIHASRPLISGYERGTRKPKRDMVESLDRTLEAGGQLIRAWAEISQRQMYPNWMADLIEAERQASVVREYSLAPIPGLLQTEEYCRTILQDGNSVATADRIEESVQGRMKRQMIWDAPTSPAMIAILNEWTVNVQVGSAQIMIDQLTKLIGMTGTHSVRVQVIPNDAQRRPGRTGSFTLLTLPSDQDLLYVEDAVGGTMVHDTSQVRRLALTFGDLQGVALSPARSLDLLHVTRKGLESERS</sequence>
<dbReference type="SMART" id="SM00530">
    <property type="entry name" value="HTH_XRE"/>
    <property type="match status" value="1"/>
</dbReference>
<dbReference type="SUPFAM" id="SSF47413">
    <property type="entry name" value="lambda repressor-like DNA-binding domains"/>
    <property type="match status" value="1"/>
</dbReference>
<reference evidence="2 3" key="1">
    <citation type="submission" date="2018-03" db="EMBL/GenBank/DDBJ databases">
        <title>Genomic Encyclopedia of Archaeal and Bacterial Type Strains, Phase II (KMG-II): from individual species to whole genera.</title>
        <authorList>
            <person name="Goeker M."/>
        </authorList>
    </citation>
    <scope>NUCLEOTIDE SEQUENCE [LARGE SCALE GENOMIC DNA]</scope>
    <source>
        <strain evidence="2 3">DSM 45312</strain>
    </source>
</reference>
<dbReference type="EMBL" id="PYGA01000028">
    <property type="protein sequence ID" value="PSK88943.1"/>
    <property type="molecule type" value="Genomic_DNA"/>
</dbReference>
<dbReference type="CDD" id="cd00093">
    <property type="entry name" value="HTH_XRE"/>
    <property type="match status" value="1"/>
</dbReference>
<dbReference type="Proteomes" id="UP000240542">
    <property type="component" value="Unassembled WGS sequence"/>
</dbReference>
<dbReference type="InterPro" id="IPR001387">
    <property type="entry name" value="Cro/C1-type_HTH"/>
</dbReference>
<dbReference type="Pfam" id="PF13560">
    <property type="entry name" value="HTH_31"/>
    <property type="match status" value="1"/>
</dbReference>
<dbReference type="AlphaFoldDB" id="A0A2P8CVD9"/>
<gene>
    <name evidence="2" type="ORF">CLV63_12831</name>
</gene>
<feature type="domain" description="HTH cro/C1-type" evidence="1">
    <location>
        <begin position="15"/>
        <end position="68"/>
    </location>
</feature>
<protein>
    <submittedName>
        <fullName evidence="2">Helix-turn-helix protein</fullName>
    </submittedName>
</protein>
<dbReference type="InterPro" id="IPR010982">
    <property type="entry name" value="Lambda_DNA-bd_dom_sf"/>
</dbReference>
<accession>A0A2P8CVD9</accession>
<evidence type="ECO:0000313" key="2">
    <source>
        <dbReference type="EMBL" id="PSK88943.1"/>
    </source>
</evidence>
<dbReference type="InterPro" id="IPR043917">
    <property type="entry name" value="DUF5753"/>
</dbReference>
<dbReference type="Gene3D" id="1.10.260.40">
    <property type="entry name" value="lambda repressor-like DNA-binding domains"/>
    <property type="match status" value="1"/>
</dbReference>
<organism evidence="2 3">
    <name type="scientific">Murinocardiopsis flavida</name>
    <dbReference type="NCBI Taxonomy" id="645275"/>
    <lineage>
        <taxon>Bacteria</taxon>
        <taxon>Bacillati</taxon>
        <taxon>Actinomycetota</taxon>
        <taxon>Actinomycetes</taxon>
        <taxon>Streptosporangiales</taxon>
        <taxon>Nocardiopsidaceae</taxon>
        <taxon>Murinocardiopsis</taxon>
    </lineage>
</organism>
<evidence type="ECO:0000313" key="3">
    <source>
        <dbReference type="Proteomes" id="UP000240542"/>
    </source>
</evidence>
<name>A0A2P8CVD9_9ACTN</name>